<evidence type="ECO:0000256" key="18">
    <source>
        <dbReference type="ARBA" id="ARBA00049360"/>
    </source>
</evidence>
<evidence type="ECO:0000256" key="12">
    <source>
        <dbReference type="ARBA" id="ARBA00022840"/>
    </source>
</evidence>
<evidence type="ECO:0000256" key="7">
    <source>
        <dbReference type="ARBA" id="ARBA00022723"/>
    </source>
</evidence>
<dbReference type="InterPro" id="IPR004584">
    <property type="entry name" value="Rad50_eukaryotes"/>
</dbReference>
<evidence type="ECO:0000256" key="10">
    <source>
        <dbReference type="ARBA" id="ARBA00022801"/>
    </source>
</evidence>
<dbReference type="Pfam" id="PF13558">
    <property type="entry name" value="SbcC_Walker_B"/>
    <property type="match status" value="1"/>
</dbReference>
<comment type="cofactor">
    <cofactor evidence="1">
        <name>Zn(2+)</name>
        <dbReference type="ChEBI" id="CHEBI:29105"/>
    </cofactor>
</comment>
<keyword evidence="16" id="KW-0539">Nucleus</keyword>
<organism evidence="21 22">
    <name type="scientific">Eeniella nana</name>
    <name type="common">Yeast</name>
    <name type="synonym">Brettanomyces nanus</name>
    <dbReference type="NCBI Taxonomy" id="13502"/>
    <lineage>
        <taxon>Eukaryota</taxon>
        <taxon>Fungi</taxon>
        <taxon>Dikarya</taxon>
        <taxon>Ascomycota</taxon>
        <taxon>Saccharomycotina</taxon>
        <taxon>Pichiomycetes</taxon>
        <taxon>Pichiales</taxon>
        <taxon>Pichiaceae</taxon>
        <taxon>Brettanomyces</taxon>
    </lineage>
</organism>
<dbReference type="FunFam" id="3.40.50.300:FF:000593">
    <property type="entry name" value="DNA repair protein RAD50"/>
    <property type="match status" value="1"/>
</dbReference>
<dbReference type="Proteomes" id="UP000662931">
    <property type="component" value="Chromosome 4"/>
</dbReference>
<evidence type="ECO:0000256" key="3">
    <source>
        <dbReference type="ARBA" id="ARBA00004286"/>
    </source>
</evidence>
<evidence type="ECO:0000256" key="1">
    <source>
        <dbReference type="ARBA" id="ARBA00001947"/>
    </source>
</evidence>
<keyword evidence="8" id="KW-0547">Nucleotide-binding</keyword>
<dbReference type="GO" id="GO:0030870">
    <property type="term" value="C:Mre11 complex"/>
    <property type="evidence" value="ECO:0007669"/>
    <property type="project" value="InterPro"/>
</dbReference>
<reference evidence="21" key="1">
    <citation type="submission" date="2020-10" db="EMBL/GenBank/DDBJ databases">
        <authorList>
            <person name="Roach M.J.R."/>
        </authorList>
    </citation>
    <scope>NUCLEOTIDE SEQUENCE</scope>
    <source>
        <strain evidence="21">CBS 1945</strain>
    </source>
</reference>
<feature type="coiled-coil region" evidence="19">
    <location>
        <begin position="486"/>
        <end position="513"/>
    </location>
</feature>
<dbReference type="GO" id="GO:0007127">
    <property type="term" value="P:meiosis I"/>
    <property type="evidence" value="ECO:0007669"/>
    <property type="project" value="UniProtKB-ARBA"/>
</dbReference>
<feature type="coiled-coil region" evidence="19">
    <location>
        <begin position="559"/>
        <end position="593"/>
    </location>
</feature>
<keyword evidence="6" id="KW-0158">Chromosome</keyword>
<feature type="domain" description="Rad50/SbcC-type AAA" evidence="20">
    <location>
        <begin position="6"/>
        <end position="241"/>
    </location>
</feature>
<dbReference type="FunFam" id="3.40.50.300:FF:001195">
    <property type="entry name" value="DNA repair protein rad50"/>
    <property type="match status" value="1"/>
</dbReference>
<keyword evidence="9" id="KW-0227">DNA damage</keyword>
<dbReference type="GeneID" id="62198025"/>
<dbReference type="GO" id="GO:0070192">
    <property type="term" value="P:chromosome organization involved in meiotic cell cycle"/>
    <property type="evidence" value="ECO:0007669"/>
    <property type="project" value="TreeGrafter"/>
</dbReference>
<keyword evidence="11" id="KW-0862">Zinc</keyword>
<dbReference type="GO" id="GO:0051880">
    <property type="term" value="F:G-quadruplex DNA binding"/>
    <property type="evidence" value="ECO:0007669"/>
    <property type="project" value="TreeGrafter"/>
</dbReference>
<dbReference type="GO" id="GO:0007004">
    <property type="term" value="P:telomere maintenance via telomerase"/>
    <property type="evidence" value="ECO:0007669"/>
    <property type="project" value="TreeGrafter"/>
</dbReference>
<gene>
    <name evidence="21" type="ORF">FOA43_004625</name>
</gene>
<dbReference type="SUPFAM" id="SSF52540">
    <property type="entry name" value="P-loop containing nucleoside triphosphate hydrolases"/>
    <property type="match status" value="1"/>
</dbReference>
<evidence type="ECO:0000256" key="8">
    <source>
        <dbReference type="ARBA" id="ARBA00022741"/>
    </source>
</evidence>
<evidence type="ECO:0000256" key="13">
    <source>
        <dbReference type="ARBA" id="ARBA00022842"/>
    </source>
</evidence>
<dbReference type="RefSeq" id="XP_038780783.1">
    <property type="nucleotide sequence ID" value="XM_038924855.1"/>
</dbReference>
<evidence type="ECO:0000256" key="5">
    <source>
        <dbReference type="ARBA" id="ARBA00017893"/>
    </source>
</evidence>
<evidence type="ECO:0000259" key="20">
    <source>
        <dbReference type="Pfam" id="PF13476"/>
    </source>
</evidence>
<evidence type="ECO:0000256" key="11">
    <source>
        <dbReference type="ARBA" id="ARBA00022833"/>
    </source>
</evidence>
<dbReference type="GO" id="GO:0003691">
    <property type="term" value="F:double-stranded telomeric DNA binding"/>
    <property type="evidence" value="ECO:0007669"/>
    <property type="project" value="TreeGrafter"/>
</dbReference>
<sequence length="1292" mass="149841">MSSIYKLSISGIRSFSDESQETIQFGKPLTLIVGTNGSGKTTVIECLRYATSGELPPNTKNGSSFINDPSLHSANETKAQIKLAFQNVNKVSMILSKSLMASRNPKSHNISFKTRENQLMAIRNGERQTISSKVADIEPLIPQQLGVSKAVLIYVIFCHQDDNGWPISDSATLKKRFDEIFDSVKFIKVLEEMKAATKELNIQIKVLTNDVSHLENDKIRAKQKRAHLSSLTFQIQSLEDEMVQLKMLIDEDDAKLSDLYNTKQDYERTLSQLESLKQQQNSTKQHIDRIRTTSKILNEPREVLQDRLNDFTNFMAVKRQKVDHLQEEIHVRNVDIDSKRAQYDEAMFEHGKLEGIFDKYQSNRERLRMLFDKYDFIDITDLNGSVAKLNAQYKSEKSEMIERLDDYDFQLVTVKEEITKEEQHCHYIKTDISNLKDNEKDMQKRLSGLGDNTTKLESAKGYLIENEEKLDDKRKNNGISETLRQIEGCNTTIKRCEVEIDDIQRKMNIARKNEEIHSKYNVLVEMNLKCMRSKDTAVKKLKNLLSTENDPQAEFLIQVNNLATERKACQTKLEDLKMKRAQLNSNLSRSQELRFQASEELKRLEAGFYEISNKYMACYGEELKSDEFDDVLLEVENDYSNDFTTMKNHESYVTFNKRAIELAKAKNACLLCHREFQGQEQSQFFKLLGEQNKKLNDSEEASNLLKQKEEVLKMMRNASKDVAKVKSLKDDNMDKDVVRYGNELKEVSSVIETENESLGNIMDQQEKMKSWESDVMHIRHWNEETDERKRQIDRLNQELIDDGSSGEYKELEERYREYSEEMRKARSNLESYRAEKELKLTELNRIEASVSDLKLKIKSLELISMDKINIEKSVEETKKQIVSLESSLGESKARCKILQASYDKSKREMDGYKNEVKVKVGSLENQLNEKKEIRNEVVNIDNAIKEYENTYAYKLEECKKRIQVYKSSIAAIEPEISELESQREELEKQISDASGEERTITYNIELISLENELINIEEDIGKLDVKKAEAERETYVTQSRHLQEQQMEHRRQYATKVGEKTQIQKQTESIVQEMNRDYKDVDKKYGEQYAKLQTKLALVTDLGTCYKATDDGVMMFHQQKMMEINRIIDELWKTTYTGNDVESIMIKADPISAGKPRTGSIRSHKSYNYRVVMIKNGVELDMRGRCSAGQRVLASIIIRLALAECFGLNFGMIALDEPTTNLDEENVESLAKALNKIIEMRSVQRNFQLIVITHDEKFLRYMNAVSFTDHYYRIARNERLHSTISKVRITSL</sequence>
<dbReference type="PANTHER" id="PTHR18867">
    <property type="entry name" value="RAD50"/>
    <property type="match status" value="1"/>
</dbReference>
<feature type="coiled-coil region" evidence="19">
    <location>
        <begin position="190"/>
        <end position="283"/>
    </location>
</feature>
<dbReference type="NCBIfam" id="TIGR00606">
    <property type="entry name" value="rad50"/>
    <property type="match status" value="1"/>
</dbReference>
<keyword evidence="15" id="KW-0234">DNA repair</keyword>
<keyword evidence="17" id="KW-0469">Meiosis</keyword>
<evidence type="ECO:0000256" key="16">
    <source>
        <dbReference type="ARBA" id="ARBA00023242"/>
    </source>
</evidence>
<dbReference type="OrthoDB" id="18797at2759"/>
<dbReference type="GO" id="GO:0000725">
    <property type="term" value="P:recombinational repair"/>
    <property type="evidence" value="ECO:0007669"/>
    <property type="project" value="UniProtKB-ARBA"/>
</dbReference>
<dbReference type="GO" id="GO:0016887">
    <property type="term" value="F:ATP hydrolysis activity"/>
    <property type="evidence" value="ECO:0007669"/>
    <property type="project" value="InterPro"/>
</dbReference>
<name>A0A875S8I0_EENNA</name>
<evidence type="ECO:0000256" key="2">
    <source>
        <dbReference type="ARBA" id="ARBA00004123"/>
    </source>
</evidence>
<feature type="coiled-coil region" evidence="19">
    <location>
        <begin position="778"/>
        <end position="1045"/>
    </location>
</feature>
<evidence type="ECO:0000256" key="9">
    <source>
        <dbReference type="ARBA" id="ARBA00022763"/>
    </source>
</evidence>
<comment type="catalytic activity">
    <reaction evidence="18">
        <text>ATP + H2O = ADP + phosphate + H(+)</text>
        <dbReference type="Rhea" id="RHEA:13065"/>
        <dbReference type="ChEBI" id="CHEBI:15377"/>
        <dbReference type="ChEBI" id="CHEBI:15378"/>
        <dbReference type="ChEBI" id="CHEBI:30616"/>
        <dbReference type="ChEBI" id="CHEBI:43474"/>
        <dbReference type="ChEBI" id="CHEBI:456216"/>
    </reaction>
</comment>
<accession>A0A875S8I0</accession>
<evidence type="ECO:0000256" key="15">
    <source>
        <dbReference type="ARBA" id="ARBA00023204"/>
    </source>
</evidence>
<dbReference type="KEGG" id="bnn:FOA43_004625"/>
<dbReference type="InterPro" id="IPR038729">
    <property type="entry name" value="Rad50/SbcC_AAA"/>
</dbReference>
<keyword evidence="10" id="KW-0378">Hydrolase</keyword>
<comment type="subcellular location">
    <subcellularLocation>
        <location evidence="3">Chromosome</location>
    </subcellularLocation>
    <subcellularLocation>
        <location evidence="2">Nucleus</location>
    </subcellularLocation>
</comment>
<keyword evidence="14 19" id="KW-0175">Coiled coil</keyword>
<keyword evidence="7" id="KW-0479">Metal-binding</keyword>
<dbReference type="PANTHER" id="PTHR18867:SF12">
    <property type="entry name" value="DNA REPAIR PROTEIN RAD50"/>
    <property type="match status" value="1"/>
</dbReference>
<evidence type="ECO:0000256" key="6">
    <source>
        <dbReference type="ARBA" id="ARBA00022454"/>
    </source>
</evidence>
<dbReference type="GO" id="GO:0006303">
    <property type="term" value="P:double-strand break repair via nonhomologous end joining"/>
    <property type="evidence" value="ECO:0007669"/>
    <property type="project" value="UniProtKB-ARBA"/>
</dbReference>
<dbReference type="Pfam" id="PF13476">
    <property type="entry name" value="AAA_23"/>
    <property type="match status" value="1"/>
</dbReference>
<evidence type="ECO:0000256" key="19">
    <source>
        <dbReference type="SAM" id="Coils"/>
    </source>
</evidence>
<dbReference type="GO" id="GO:0043047">
    <property type="term" value="F:single-stranded telomeric DNA binding"/>
    <property type="evidence" value="ECO:0007669"/>
    <property type="project" value="TreeGrafter"/>
</dbReference>
<dbReference type="GO" id="GO:0005524">
    <property type="term" value="F:ATP binding"/>
    <property type="evidence" value="ECO:0007669"/>
    <property type="project" value="UniProtKB-KW"/>
</dbReference>
<keyword evidence="22" id="KW-1185">Reference proteome</keyword>
<dbReference type="GO" id="GO:0046872">
    <property type="term" value="F:metal ion binding"/>
    <property type="evidence" value="ECO:0007669"/>
    <property type="project" value="UniProtKB-KW"/>
</dbReference>
<keyword evidence="13" id="KW-0460">Magnesium</keyword>
<proteinExistence type="inferred from homology"/>
<keyword evidence="12" id="KW-0067">ATP-binding</keyword>
<evidence type="ECO:0000256" key="17">
    <source>
        <dbReference type="ARBA" id="ARBA00023254"/>
    </source>
</evidence>
<evidence type="ECO:0000313" key="21">
    <source>
        <dbReference type="EMBL" id="QPG77218.1"/>
    </source>
</evidence>
<dbReference type="Gene3D" id="3.40.50.300">
    <property type="entry name" value="P-loop containing nucleotide triphosphate hydrolases"/>
    <property type="match status" value="2"/>
</dbReference>
<protein>
    <recommendedName>
        <fullName evidence="5">DNA repair protein RAD50</fullName>
    </recommendedName>
</protein>
<evidence type="ECO:0000313" key="22">
    <source>
        <dbReference type="Proteomes" id="UP000662931"/>
    </source>
</evidence>
<dbReference type="GO" id="GO:0000722">
    <property type="term" value="P:telomere maintenance via recombination"/>
    <property type="evidence" value="ECO:0007669"/>
    <property type="project" value="TreeGrafter"/>
</dbReference>
<evidence type="ECO:0000256" key="4">
    <source>
        <dbReference type="ARBA" id="ARBA00009439"/>
    </source>
</evidence>
<comment type="similarity">
    <text evidence="4">Belongs to the SMC family. RAD50 subfamily.</text>
</comment>
<evidence type="ECO:0000256" key="14">
    <source>
        <dbReference type="ARBA" id="ARBA00023054"/>
    </source>
</evidence>
<dbReference type="GO" id="GO:0000794">
    <property type="term" value="C:condensed nuclear chromosome"/>
    <property type="evidence" value="ECO:0007669"/>
    <property type="project" value="TreeGrafter"/>
</dbReference>
<dbReference type="EMBL" id="CP064815">
    <property type="protein sequence ID" value="QPG77218.1"/>
    <property type="molecule type" value="Genomic_DNA"/>
</dbReference>
<dbReference type="InterPro" id="IPR027417">
    <property type="entry name" value="P-loop_NTPase"/>
</dbReference>